<dbReference type="RefSeq" id="WP_379043737.1">
    <property type="nucleotide sequence ID" value="NZ_JBHULZ010000014.1"/>
</dbReference>
<accession>A0ABW5SAN9</accession>
<dbReference type="InterPro" id="IPR021796">
    <property type="entry name" value="Tll0287-like_dom"/>
</dbReference>
<dbReference type="Proteomes" id="UP001597357">
    <property type="component" value="Unassembled WGS sequence"/>
</dbReference>
<dbReference type="EMBL" id="JBHULZ010000014">
    <property type="protein sequence ID" value="MFD2696880.1"/>
    <property type="molecule type" value="Genomic_DNA"/>
</dbReference>
<dbReference type="Pfam" id="PF11845">
    <property type="entry name" value="Tll0287-like"/>
    <property type="match status" value="1"/>
</dbReference>
<reference evidence="3" key="1">
    <citation type="journal article" date="2019" name="Int. J. Syst. Evol. Microbiol.">
        <title>The Global Catalogue of Microorganisms (GCM) 10K type strain sequencing project: providing services to taxonomists for standard genome sequencing and annotation.</title>
        <authorList>
            <consortium name="The Broad Institute Genomics Platform"/>
            <consortium name="The Broad Institute Genome Sequencing Center for Infectious Disease"/>
            <person name="Wu L."/>
            <person name="Ma J."/>
        </authorList>
    </citation>
    <scope>NUCLEOTIDE SEQUENCE [LARGE SCALE GENOMIC DNA]</scope>
    <source>
        <strain evidence="3">KCTC 42255</strain>
    </source>
</reference>
<name>A0ABW5SAN9_9FLAO</name>
<evidence type="ECO:0000313" key="3">
    <source>
        <dbReference type="Proteomes" id="UP001597357"/>
    </source>
</evidence>
<evidence type="ECO:0000259" key="1">
    <source>
        <dbReference type="Pfam" id="PF11845"/>
    </source>
</evidence>
<proteinExistence type="predicted"/>
<gene>
    <name evidence="2" type="ORF">ACFSQ0_02655</name>
</gene>
<evidence type="ECO:0000313" key="2">
    <source>
        <dbReference type="EMBL" id="MFD2696880.1"/>
    </source>
</evidence>
<protein>
    <submittedName>
        <fullName evidence="2">DUF3365 domain-containing protein</fullName>
    </submittedName>
</protein>
<keyword evidence="3" id="KW-1185">Reference proteome</keyword>
<sequence length="200" mass="22350">MFHRKTLYWLLFLTVFVHCKPNTENKEVVKEQKEVISQEEALAIGQDIAVASQQVLGKNLKQAIEKKGVLGAITFCNTAAIRLTDSMATAYKHSIKRLSDKPRNQMNQASRAEEKLIAAYSKDLAEGKSISPSAFKKENGGYRFYQPIVSNKLCLNCHGVVGQQVNEKTFAQIKALYPNDKATGYAANQIRGLWAIDIEN</sequence>
<feature type="domain" description="Tll0287-like" evidence="1">
    <location>
        <begin position="41"/>
        <end position="198"/>
    </location>
</feature>
<organism evidence="2 3">
    <name type="scientific">Mesonia sediminis</name>
    <dbReference type="NCBI Taxonomy" id="1703946"/>
    <lineage>
        <taxon>Bacteria</taxon>
        <taxon>Pseudomonadati</taxon>
        <taxon>Bacteroidota</taxon>
        <taxon>Flavobacteriia</taxon>
        <taxon>Flavobacteriales</taxon>
        <taxon>Flavobacteriaceae</taxon>
        <taxon>Mesonia</taxon>
    </lineage>
</organism>
<comment type="caution">
    <text evidence="2">The sequence shown here is derived from an EMBL/GenBank/DDBJ whole genome shotgun (WGS) entry which is preliminary data.</text>
</comment>